<keyword evidence="4 6" id="KW-0378">Hydrolase</keyword>
<accession>A0A1Z4KN36</accession>
<feature type="binding site" evidence="6">
    <location>
        <position position="171"/>
    </location>
    <ligand>
        <name>substrate</name>
    </ligand>
</feature>
<feature type="binding site" evidence="6">
    <location>
        <position position="239"/>
    </location>
    <ligand>
        <name>substrate</name>
    </ligand>
</feature>
<comment type="caution">
    <text evidence="6">Lacks conserved residue(s) required for the propagation of feature annotation.</text>
</comment>
<protein>
    <recommendedName>
        <fullName evidence="3 6">Glutaminase</fullName>
        <ecNumber evidence="3 6">3.5.1.2</ecNumber>
    </recommendedName>
</protein>
<evidence type="ECO:0000256" key="3">
    <source>
        <dbReference type="ARBA" id="ARBA00012918"/>
    </source>
</evidence>
<evidence type="ECO:0000256" key="2">
    <source>
        <dbReference type="ARBA" id="ARBA00011881"/>
    </source>
</evidence>
<dbReference type="SUPFAM" id="SSF56601">
    <property type="entry name" value="beta-lactamase/transpeptidase-like"/>
    <property type="match status" value="1"/>
</dbReference>
<feature type="binding site" evidence="6">
    <location>
        <position position="119"/>
    </location>
    <ligand>
        <name>substrate</name>
    </ligand>
</feature>
<dbReference type="GO" id="GO:0006537">
    <property type="term" value="P:glutamate biosynthetic process"/>
    <property type="evidence" value="ECO:0007669"/>
    <property type="project" value="TreeGrafter"/>
</dbReference>
<dbReference type="HAMAP" id="MF_00313">
    <property type="entry name" value="Glutaminase"/>
    <property type="match status" value="1"/>
</dbReference>
<dbReference type="PANTHER" id="PTHR12544">
    <property type="entry name" value="GLUTAMINASE"/>
    <property type="match status" value="1"/>
</dbReference>
<name>A0A1Z4KN36_ANAVA</name>
<feature type="binding site" evidence="6">
    <location>
        <position position="68"/>
    </location>
    <ligand>
        <name>substrate</name>
    </ligand>
</feature>
<dbReference type="InterPro" id="IPR015868">
    <property type="entry name" value="Glutaminase"/>
</dbReference>
<gene>
    <name evidence="6" type="primary">glsA</name>
    <name evidence="7" type="ORF">NIES23_31830</name>
</gene>
<evidence type="ECO:0000313" key="7">
    <source>
        <dbReference type="EMBL" id="BAY70379.1"/>
    </source>
</evidence>
<evidence type="ECO:0000313" key="8">
    <source>
        <dbReference type="Proteomes" id="UP000217507"/>
    </source>
</evidence>
<sequence length="307" mass="33144">MKGFDRLDTVDLSNWVTLAKTKTNCGRVVERIPKLAVADTAWFAVHICCQSGKFYSEGDTQCVFPLMSVIKPFTFLYLLEHMGVEKVLSWVGTKPSDAPFNSLEQLVADGGYPRNPMINSGAITLADKLPGEDADHRTRFFCKWLNQLAGSQIQLDESMLASVRLSRSPANQAIANYLAEKGYLEDLDVALDTYEQICCLSGTVEDLALLGKLLALESSSISPQHQQLVNSVMLTCGLYEASAEYAVTIGLPMKSGIGGGLLAIVPTAGAIACYSPALDRIGNPVGAIAFVEVLSRSLGLCGRFSHL</sequence>
<dbReference type="Pfam" id="PF04960">
    <property type="entry name" value="Glutaminase"/>
    <property type="match status" value="1"/>
</dbReference>
<feature type="binding site" evidence="6">
    <location>
        <position position="194"/>
    </location>
    <ligand>
        <name>substrate</name>
    </ligand>
</feature>
<dbReference type="GO" id="GO:0006543">
    <property type="term" value="P:L-glutamine catabolic process"/>
    <property type="evidence" value="ECO:0007669"/>
    <property type="project" value="TreeGrafter"/>
</dbReference>
<reference evidence="7 8" key="1">
    <citation type="submission" date="2017-06" db="EMBL/GenBank/DDBJ databases">
        <title>Genome sequencing of cyanobaciteial culture collection at National Institute for Environmental Studies (NIES).</title>
        <authorList>
            <person name="Hirose Y."/>
            <person name="Shimura Y."/>
            <person name="Fujisawa T."/>
            <person name="Nakamura Y."/>
            <person name="Kawachi M."/>
        </authorList>
    </citation>
    <scope>NUCLEOTIDE SEQUENCE [LARGE SCALE GENOMIC DNA]</scope>
    <source>
        <strain evidence="7 8">NIES-23</strain>
    </source>
</reference>
<evidence type="ECO:0000256" key="6">
    <source>
        <dbReference type="HAMAP-Rule" id="MF_00313"/>
    </source>
</evidence>
<dbReference type="Proteomes" id="UP000217507">
    <property type="component" value="Chromosome"/>
</dbReference>
<dbReference type="EMBL" id="AP018216">
    <property type="protein sequence ID" value="BAY70379.1"/>
    <property type="molecule type" value="Genomic_DNA"/>
</dbReference>
<dbReference type="PANTHER" id="PTHR12544:SF29">
    <property type="entry name" value="GLUTAMINASE"/>
    <property type="match status" value="1"/>
</dbReference>
<dbReference type="EC" id="3.5.1.2" evidence="3 6"/>
<comment type="catalytic activity">
    <reaction evidence="5 6">
        <text>L-glutamine + H2O = L-glutamate + NH4(+)</text>
        <dbReference type="Rhea" id="RHEA:15889"/>
        <dbReference type="ChEBI" id="CHEBI:15377"/>
        <dbReference type="ChEBI" id="CHEBI:28938"/>
        <dbReference type="ChEBI" id="CHEBI:29985"/>
        <dbReference type="ChEBI" id="CHEBI:58359"/>
        <dbReference type="EC" id="3.5.1.2"/>
    </reaction>
</comment>
<comment type="similarity">
    <text evidence="1 6">Belongs to the glutaminase family.</text>
</comment>
<dbReference type="Gene3D" id="3.40.710.10">
    <property type="entry name" value="DD-peptidase/beta-lactamase superfamily"/>
    <property type="match status" value="1"/>
</dbReference>
<evidence type="ECO:0000256" key="4">
    <source>
        <dbReference type="ARBA" id="ARBA00022801"/>
    </source>
</evidence>
<dbReference type="AlphaFoldDB" id="A0A1Z4KN36"/>
<dbReference type="InterPro" id="IPR012338">
    <property type="entry name" value="Beta-lactam/transpept-like"/>
</dbReference>
<evidence type="ECO:0000256" key="5">
    <source>
        <dbReference type="ARBA" id="ARBA00049534"/>
    </source>
</evidence>
<organism evidence="7 8">
    <name type="scientific">Trichormus variabilis NIES-23</name>
    <dbReference type="NCBI Taxonomy" id="1973479"/>
    <lineage>
        <taxon>Bacteria</taxon>
        <taxon>Bacillati</taxon>
        <taxon>Cyanobacteriota</taxon>
        <taxon>Cyanophyceae</taxon>
        <taxon>Nostocales</taxon>
        <taxon>Nostocaceae</taxon>
        <taxon>Trichormus</taxon>
    </lineage>
</organism>
<proteinExistence type="inferred from homology"/>
<keyword evidence="6" id="KW-0007">Acetylation</keyword>
<evidence type="ECO:0000256" key="1">
    <source>
        <dbReference type="ARBA" id="ARBA00011076"/>
    </source>
</evidence>
<comment type="subunit">
    <text evidence="2 6">Homotetramer.</text>
</comment>
<dbReference type="GO" id="GO:0004359">
    <property type="term" value="F:glutaminase activity"/>
    <property type="evidence" value="ECO:0007669"/>
    <property type="project" value="UniProtKB-UniRule"/>
</dbReference>